<evidence type="ECO:0000256" key="1">
    <source>
        <dbReference type="SAM" id="MobiDB-lite"/>
    </source>
</evidence>
<dbReference type="eggNOG" id="ENOG502SNNS">
    <property type="taxonomic scope" value="Eukaryota"/>
</dbReference>
<gene>
    <name evidence="2" type="ORF">UCREL1_5322</name>
</gene>
<dbReference type="Proteomes" id="UP000012174">
    <property type="component" value="Unassembled WGS sequence"/>
</dbReference>
<reference evidence="3" key="1">
    <citation type="journal article" date="2013" name="Genome Announc.">
        <title>Draft genome sequence of the grapevine dieback fungus Eutypa lata UCR-EL1.</title>
        <authorList>
            <person name="Blanco-Ulate B."/>
            <person name="Rolshausen P.E."/>
            <person name="Cantu D."/>
        </authorList>
    </citation>
    <scope>NUCLEOTIDE SEQUENCE [LARGE SCALE GENOMIC DNA]</scope>
    <source>
        <strain evidence="3">UCR-EL1</strain>
    </source>
</reference>
<dbReference type="EMBL" id="KB706384">
    <property type="protein sequence ID" value="EMR67676.1"/>
    <property type="molecule type" value="Genomic_DNA"/>
</dbReference>
<feature type="region of interest" description="Disordered" evidence="1">
    <location>
        <begin position="173"/>
        <end position="201"/>
    </location>
</feature>
<dbReference type="KEGG" id="ela:UCREL1_5322"/>
<proteinExistence type="predicted"/>
<accession>M7TCR8</accession>
<dbReference type="OrthoDB" id="3886018at2759"/>
<dbReference type="HOGENOM" id="CLU_940196_0_0_1"/>
<keyword evidence="3" id="KW-1185">Reference proteome</keyword>
<protein>
    <submittedName>
        <fullName evidence="2">Uncharacterized protein</fullName>
    </submittedName>
</protein>
<sequence length="296" mass="33809">MIESPDKSRPRCYPPGPENYADPAQFMASESNLGYSNAPGTENLFIVPLPVDGRTSSRLLTFENVPLSLAVPHMIGCTSVIVVSQKGAWASHFWDAPAFRPEEAFDNNTKPIGWYTPGYDPNRTVMPDFPYKQQRTFFRENVLDRLHTRGLFNDSSEYRVFLFGPYPTIVDENDPNFNNESPDLPANWDHPGGPTPRADENQTAFNDQIRAELRTIFNNRTLEIHTVLYAPDEVQDDPEDSAFDNPRGRALIQYKPGISGNIDSTARWRIWFEIEQTSHDHAYWTPLRYPAQRCLP</sequence>
<dbReference type="AlphaFoldDB" id="M7TCR8"/>
<evidence type="ECO:0000313" key="3">
    <source>
        <dbReference type="Proteomes" id="UP000012174"/>
    </source>
</evidence>
<name>M7TCR8_EUTLA</name>
<organism evidence="2 3">
    <name type="scientific">Eutypa lata (strain UCR-EL1)</name>
    <name type="common">Grapevine dieback disease fungus</name>
    <name type="synonym">Eutypa armeniacae</name>
    <dbReference type="NCBI Taxonomy" id="1287681"/>
    <lineage>
        <taxon>Eukaryota</taxon>
        <taxon>Fungi</taxon>
        <taxon>Dikarya</taxon>
        <taxon>Ascomycota</taxon>
        <taxon>Pezizomycotina</taxon>
        <taxon>Sordariomycetes</taxon>
        <taxon>Xylariomycetidae</taxon>
        <taxon>Xylariales</taxon>
        <taxon>Diatrypaceae</taxon>
        <taxon>Eutypa</taxon>
    </lineage>
</organism>
<evidence type="ECO:0000313" key="2">
    <source>
        <dbReference type="EMBL" id="EMR67676.1"/>
    </source>
</evidence>